<feature type="compositionally biased region" description="Basic residues" evidence="1">
    <location>
        <begin position="177"/>
        <end position="186"/>
    </location>
</feature>
<dbReference type="KEGG" id="apuu:APUU_10450A"/>
<dbReference type="RefSeq" id="XP_041549816.1">
    <property type="nucleotide sequence ID" value="XM_041700930.1"/>
</dbReference>
<reference evidence="2" key="1">
    <citation type="submission" date="2021-01" db="EMBL/GenBank/DDBJ databases">
        <authorList>
            <consortium name="Aspergillus puulaauensis MK2 genome sequencing consortium"/>
            <person name="Kazuki M."/>
            <person name="Futagami T."/>
        </authorList>
    </citation>
    <scope>NUCLEOTIDE SEQUENCE</scope>
    <source>
        <strain evidence="2">MK2</strain>
    </source>
</reference>
<name>A0A7R8AGQ7_9EURO</name>
<dbReference type="AlphaFoldDB" id="A0A7R8AGQ7"/>
<evidence type="ECO:0000256" key="1">
    <source>
        <dbReference type="SAM" id="MobiDB-lite"/>
    </source>
</evidence>
<proteinExistence type="predicted"/>
<dbReference type="GeneID" id="64967627"/>
<feature type="compositionally biased region" description="Polar residues" evidence="1">
    <location>
        <begin position="161"/>
        <end position="176"/>
    </location>
</feature>
<evidence type="ECO:0000313" key="2">
    <source>
        <dbReference type="EMBL" id="BCS17622.1"/>
    </source>
</evidence>
<sequence length="186" mass="21356">MAQSAPKRLFTFKFTPKSIIPSFASRYLALRQSPIYPKIKFQCDNRDPNTLWWRVNSIQILGEKRVVRSRATRKVRDAFLYELNARGFDAKGRRLDSSIVSTEGIRGNMRGTVTITILPSSLQGRFPEFRKEMKSKMDELIRQQRNQQSINAGKPKVAKTSAVQKSTYAHTPQPSTRPRKKGKEIV</sequence>
<gene>
    <name evidence="2" type="ORF">APUU_10450A</name>
</gene>
<evidence type="ECO:0000313" key="3">
    <source>
        <dbReference type="Proteomes" id="UP000654913"/>
    </source>
</evidence>
<keyword evidence="3" id="KW-1185">Reference proteome</keyword>
<accession>A0A7R8AGQ7</accession>
<dbReference type="OrthoDB" id="5238363at2759"/>
<dbReference type="Proteomes" id="UP000654913">
    <property type="component" value="Chromosome 1"/>
</dbReference>
<feature type="region of interest" description="Disordered" evidence="1">
    <location>
        <begin position="142"/>
        <end position="186"/>
    </location>
</feature>
<organism evidence="2 3">
    <name type="scientific">Aspergillus puulaauensis</name>
    <dbReference type="NCBI Taxonomy" id="1220207"/>
    <lineage>
        <taxon>Eukaryota</taxon>
        <taxon>Fungi</taxon>
        <taxon>Dikarya</taxon>
        <taxon>Ascomycota</taxon>
        <taxon>Pezizomycotina</taxon>
        <taxon>Eurotiomycetes</taxon>
        <taxon>Eurotiomycetidae</taxon>
        <taxon>Eurotiales</taxon>
        <taxon>Aspergillaceae</taxon>
        <taxon>Aspergillus</taxon>
    </lineage>
</organism>
<reference evidence="2" key="2">
    <citation type="submission" date="2021-02" db="EMBL/GenBank/DDBJ databases">
        <title>Aspergillus puulaauensis MK2 genome sequence.</title>
        <authorList>
            <person name="Futagami T."/>
            <person name="Mori K."/>
            <person name="Kadooka C."/>
            <person name="Tanaka T."/>
        </authorList>
    </citation>
    <scope>NUCLEOTIDE SEQUENCE</scope>
    <source>
        <strain evidence="2">MK2</strain>
    </source>
</reference>
<dbReference type="EMBL" id="AP024443">
    <property type="protein sequence ID" value="BCS17622.1"/>
    <property type="molecule type" value="Genomic_DNA"/>
</dbReference>
<protein>
    <submittedName>
        <fullName evidence="2">Uncharacterized protein</fullName>
    </submittedName>
</protein>